<dbReference type="InterPro" id="IPR028994">
    <property type="entry name" value="Integrin_alpha_N"/>
</dbReference>
<dbReference type="InterPro" id="IPR013517">
    <property type="entry name" value="FG-GAP"/>
</dbReference>
<feature type="domain" description="ASPIC/UnbV" evidence="2">
    <location>
        <begin position="525"/>
        <end position="591"/>
    </location>
</feature>
<dbReference type="InterPro" id="IPR011519">
    <property type="entry name" value="UnbV_ASPIC"/>
</dbReference>
<evidence type="ECO:0000313" key="3">
    <source>
        <dbReference type="EMBL" id="MCF8713924.1"/>
    </source>
</evidence>
<evidence type="ECO:0000313" key="4">
    <source>
        <dbReference type="Proteomes" id="UP000829517"/>
    </source>
</evidence>
<protein>
    <submittedName>
        <fullName evidence="3">VCBS repeat-containing protein</fullName>
    </submittedName>
</protein>
<dbReference type="Pfam" id="PF07593">
    <property type="entry name" value="UnbV_ASPIC"/>
    <property type="match status" value="1"/>
</dbReference>
<accession>A0ABS9J0L4</accession>
<dbReference type="PANTHER" id="PTHR16026">
    <property type="entry name" value="CARTILAGE ACIDIC PROTEIN 1"/>
    <property type="match status" value="1"/>
</dbReference>
<keyword evidence="1" id="KW-0732">Signal</keyword>
<dbReference type="EMBL" id="JAETXX010000001">
    <property type="protein sequence ID" value="MCF8713924.1"/>
    <property type="molecule type" value="Genomic_DNA"/>
</dbReference>
<name>A0ABS9J0L4_9FLAO</name>
<dbReference type="Proteomes" id="UP000829517">
    <property type="component" value="Unassembled WGS sequence"/>
</dbReference>
<sequence>MKDRIITFLIIILLFSCSKENKQFTLLSSKETSIDFKNTLTNTPELNILNYLYYYNGAGVAAADFNNDGWIDLYFTGNQTEDKLYLNQKDFKFLDITEISGINNAKNWTTGVTTADVNNDGLLDIYIAKVGAYSENSHNLLYINQGIDEKGIPKFKEEAKKYGLDISTYATQTAFFDYDLDGDLDMYLLNHSVHPNRTYGNGNKRNTIDSLSGDRLYKNENGFFKDNSIVAGIHQGSIGYGLGISISDINNDGYPDVYIGNDFFENDYLYINQKDGTFKDFNTIDETILGHTTHYSMGNDIADINNDGLTDILSVDMLPENLESFKTSGTEYNFQTYNGYLKNGYTPQFMQNTLHLNNGSFQFTETAFSSGIAATEWSWAPLIADFDNDGLKDIYISNGISGATNDMDFINFIANENIQKRLGKGMKKEDLILVNEIPEKHISNYFFKNNGDNTFQNVNKKWFKEIPSFSNGSIYADLDNDGDLDLVVNNVNENAFVIKNNARELLKNNNYLKINFKGNEKNRFGIGATVRVYSDTLELISENYNTRGFMSAIAPELHFGLGAVTKVDSLRVIWPDGNTEKIETPQINSTLKLSHKNAKQKFKYNDDKKNLFLSNVAPKIPFTHKDFSSIEFNRNPLIPFASTNLGPKTAVGDINNDGREDLFIGGSKSFPSALYLQEKDGHFTAIQNDLFKEDALNEDIDNIFFDADNDGDNDLIVISAGNEFITGNPLSPRLYFNESGMMVKDTLQFKNIFINASSVKAIDIDNDNYNDLIITSNGTAKTFGETTPQYIFQNDGNGKFIDITATYAKDFQHIGNVQDIKWIDLNNDSYIDAIAVGHWMPISIFINNGEELKLLDTNLNNTNGWWNSIEAADFDKDGDIDFVAGNWGLNTRLKASKEEPITLYSNDFDDNGSIEPIVSYFYKGKETTFSSKEELVKQLPILNKKYLSYADFASAPFDEIFPKEKIDKAYKKQVFKLESTYFENNGNSTFTAHKLPFPTQNSSINDIEIEDFNNDGFKDLLLVGNNYEISTQLGRLDALNGLLLINDQHGFFNVERKQSFKISGPARDINKITIQNKVYYIITINNSEPVFLQKETTTQ</sequence>
<dbReference type="PANTHER" id="PTHR16026:SF0">
    <property type="entry name" value="CARTILAGE ACIDIC PROTEIN 1"/>
    <property type="match status" value="1"/>
</dbReference>
<evidence type="ECO:0000259" key="2">
    <source>
        <dbReference type="Pfam" id="PF07593"/>
    </source>
</evidence>
<organism evidence="3 4">
    <name type="scientific">Joostella atrarenae</name>
    <dbReference type="NCBI Taxonomy" id="679257"/>
    <lineage>
        <taxon>Bacteria</taxon>
        <taxon>Pseudomonadati</taxon>
        <taxon>Bacteroidota</taxon>
        <taxon>Flavobacteriia</taxon>
        <taxon>Flavobacteriales</taxon>
        <taxon>Flavobacteriaceae</taxon>
        <taxon>Joostella</taxon>
    </lineage>
</organism>
<dbReference type="RefSeq" id="WP_236957882.1">
    <property type="nucleotide sequence ID" value="NZ_JAETXX010000001.1"/>
</dbReference>
<dbReference type="PROSITE" id="PS51257">
    <property type="entry name" value="PROKAR_LIPOPROTEIN"/>
    <property type="match status" value="1"/>
</dbReference>
<comment type="caution">
    <text evidence="3">The sequence shown here is derived from an EMBL/GenBank/DDBJ whole genome shotgun (WGS) entry which is preliminary data.</text>
</comment>
<proteinExistence type="predicted"/>
<dbReference type="Gene3D" id="2.130.10.130">
    <property type="entry name" value="Integrin alpha, N-terminal"/>
    <property type="match status" value="3"/>
</dbReference>
<dbReference type="Pfam" id="PF13517">
    <property type="entry name" value="FG-GAP_3"/>
    <property type="match status" value="5"/>
</dbReference>
<keyword evidence="4" id="KW-1185">Reference proteome</keyword>
<dbReference type="SUPFAM" id="SSF69318">
    <property type="entry name" value="Integrin alpha N-terminal domain"/>
    <property type="match status" value="3"/>
</dbReference>
<gene>
    <name evidence="3" type="ORF">JM658_03705</name>
</gene>
<dbReference type="InterPro" id="IPR027039">
    <property type="entry name" value="Crtac1"/>
</dbReference>
<evidence type="ECO:0000256" key="1">
    <source>
        <dbReference type="ARBA" id="ARBA00022729"/>
    </source>
</evidence>
<reference evidence="3 4" key="1">
    <citation type="submission" date="2021-01" db="EMBL/GenBank/DDBJ databases">
        <title>Genome sequencing of Joostella atrarenae M1-2 (= KCTC 23194).</title>
        <authorList>
            <person name="Zakaria M.R."/>
            <person name="Lam M.Q."/>
            <person name="Chong C.S."/>
        </authorList>
    </citation>
    <scope>NUCLEOTIDE SEQUENCE [LARGE SCALE GENOMIC DNA]</scope>
    <source>
        <strain evidence="3 4">M1-2</strain>
    </source>
</reference>